<comment type="caution">
    <text evidence="1">The sequence shown here is derived from an EMBL/GenBank/DDBJ whole genome shotgun (WGS) entry which is preliminary data.</text>
</comment>
<reference evidence="1" key="1">
    <citation type="submission" date="2021-06" db="EMBL/GenBank/DDBJ databases">
        <authorList>
            <person name="Kallberg Y."/>
            <person name="Tangrot J."/>
            <person name="Rosling A."/>
        </authorList>
    </citation>
    <scope>NUCLEOTIDE SEQUENCE</scope>
    <source>
        <strain evidence="1">CL356</strain>
    </source>
</reference>
<name>A0ACA9LEC8_9GLOM</name>
<organism evidence="1 2">
    <name type="scientific">Acaulospora colombiana</name>
    <dbReference type="NCBI Taxonomy" id="27376"/>
    <lineage>
        <taxon>Eukaryota</taxon>
        <taxon>Fungi</taxon>
        <taxon>Fungi incertae sedis</taxon>
        <taxon>Mucoromycota</taxon>
        <taxon>Glomeromycotina</taxon>
        <taxon>Glomeromycetes</taxon>
        <taxon>Diversisporales</taxon>
        <taxon>Acaulosporaceae</taxon>
        <taxon>Acaulospora</taxon>
    </lineage>
</organism>
<evidence type="ECO:0000313" key="2">
    <source>
        <dbReference type="Proteomes" id="UP000789525"/>
    </source>
</evidence>
<dbReference type="EMBL" id="CAJVPT010005813">
    <property type="protein sequence ID" value="CAG8524306.1"/>
    <property type="molecule type" value="Genomic_DNA"/>
</dbReference>
<protein>
    <submittedName>
        <fullName evidence="1">4553_t:CDS:1</fullName>
    </submittedName>
</protein>
<sequence>MQKYQFARIPSIEELLIICAITTEKVMLKETKFAAEEAAVIKEFADMFSPELLKQVVTPKNH</sequence>
<evidence type="ECO:0000313" key="1">
    <source>
        <dbReference type="EMBL" id="CAG8524306.1"/>
    </source>
</evidence>
<dbReference type="Proteomes" id="UP000789525">
    <property type="component" value="Unassembled WGS sequence"/>
</dbReference>
<keyword evidence="2" id="KW-1185">Reference proteome</keyword>
<gene>
    <name evidence="1" type="ORF">ACOLOM_LOCUS3797</name>
</gene>
<proteinExistence type="predicted"/>
<accession>A0ACA9LEC8</accession>